<dbReference type="Gene3D" id="3.40.50.10540">
    <property type="entry name" value="Crotonobetainyl-coa:carnitine coa-transferase, domain 1"/>
    <property type="match status" value="1"/>
</dbReference>
<gene>
    <name evidence="2" type="ORF">ACFONA_11970</name>
</gene>
<protein>
    <submittedName>
        <fullName evidence="2">CaiB/BaiF CoA transferase family protein</fullName>
    </submittedName>
</protein>
<dbReference type="Gene3D" id="3.30.1540.10">
    <property type="entry name" value="formyl-coa transferase, domain 3"/>
    <property type="match status" value="1"/>
</dbReference>
<sequence>MIPPLSGITVVDLSHAISGPTCTQMLVHLGADVIKIEPPVKGDDFRHYTEHAGLPLMSIPFAAINAGKRSVTLDLKSDDGRAILSRLIERADILVENFRPGVLARLGFPRDRLDVINPRLISLSISGFGQDGPLRDWGAYDHIAQAMSGIAAMNATPLGPVKIGMPIVDSFSGYLAVIALLAALRTRDATGKGEHLDVAMLDAALKLIAPSVAVQSYTGQPPASIGNRGYRMVATAEFYPTGDGWIALGANHQHQVAKLLDVLGAADLRDDPRFRDHAARVAHYDAVRAWLIDRLSREAAADLELRLTAAGVPAAMIRDVGQAVEHPHMVDRGLIEQVDLPGFDRPLATVGTGFAVDRPPTPRRVPTLGADTDAVLADLGYDPAAIDALRSTGAI</sequence>
<evidence type="ECO:0000313" key="3">
    <source>
        <dbReference type="Proteomes" id="UP001595713"/>
    </source>
</evidence>
<dbReference type="InterPro" id="IPR003673">
    <property type="entry name" value="CoA-Trfase_fam_III"/>
</dbReference>
<dbReference type="InterPro" id="IPR044855">
    <property type="entry name" value="CoA-Trfase_III_dom3_sf"/>
</dbReference>
<organism evidence="2 3">
    <name type="scientific">Sphingomonas hylomeconis</name>
    <dbReference type="NCBI Taxonomy" id="1395958"/>
    <lineage>
        <taxon>Bacteria</taxon>
        <taxon>Pseudomonadati</taxon>
        <taxon>Pseudomonadota</taxon>
        <taxon>Alphaproteobacteria</taxon>
        <taxon>Sphingomonadales</taxon>
        <taxon>Sphingomonadaceae</taxon>
        <taxon>Sphingomonas</taxon>
    </lineage>
</organism>
<name>A0ABV7SX70_9SPHN</name>
<evidence type="ECO:0000313" key="2">
    <source>
        <dbReference type="EMBL" id="MFC3580882.1"/>
    </source>
</evidence>
<accession>A0ABV7SX70</accession>
<proteinExistence type="predicted"/>
<dbReference type="PANTHER" id="PTHR48207:SF3">
    <property type="entry name" value="SUCCINATE--HYDROXYMETHYLGLUTARATE COA-TRANSFERASE"/>
    <property type="match status" value="1"/>
</dbReference>
<comment type="caution">
    <text evidence="2">The sequence shown here is derived from an EMBL/GenBank/DDBJ whole genome shotgun (WGS) entry which is preliminary data.</text>
</comment>
<dbReference type="Proteomes" id="UP001595713">
    <property type="component" value="Unassembled WGS sequence"/>
</dbReference>
<reference evidence="3" key="1">
    <citation type="journal article" date="2019" name="Int. J. Syst. Evol. Microbiol.">
        <title>The Global Catalogue of Microorganisms (GCM) 10K type strain sequencing project: providing services to taxonomists for standard genome sequencing and annotation.</title>
        <authorList>
            <consortium name="The Broad Institute Genomics Platform"/>
            <consortium name="The Broad Institute Genome Sequencing Center for Infectious Disease"/>
            <person name="Wu L."/>
            <person name="Ma J."/>
        </authorList>
    </citation>
    <scope>NUCLEOTIDE SEQUENCE [LARGE SCALE GENOMIC DNA]</scope>
    <source>
        <strain evidence="3">KCTC 42739</strain>
    </source>
</reference>
<dbReference type="EMBL" id="JBHRXP010000007">
    <property type="protein sequence ID" value="MFC3580882.1"/>
    <property type="molecule type" value="Genomic_DNA"/>
</dbReference>
<dbReference type="RefSeq" id="WP_261294247.1">
    <property type="nucleotide sequence ID" value="NZ_JANQBK010000005.1"/>
</dbReference>
<dbReference type="SUPFAM" id="SSF89796">
    <property type="entry name" value="CoA-transferase family III (CaiB/BaiF)"/>
    <property type="match status" value="1"/>
</dbReference>
<dbReference type="InterPro" id="IPR050483">
    <property type="entry name" value="CoA-transferase_III_domain"/>
</dbReference>
<dbReference type="GO" id="GO:0016740">
    <property type="term" value="F:transferase activity"/>
    <property type="evidence" value="ECO:0007669"/>
    <property type="project" value="UniProtKB-KW"/>
</dbReference>
<dbReference type="InterPro" id="IPR023606">
    <property type="entry name" value="CoA-Trfase_III_dom_1_sf"/>
</dbReference>
<keyword evidence="3" id="KW-1185">Reference proteome</keyword>
<keyword evidence="1 2" id="KW-0808">Transferase</keyword>
<evidence type="ECO:0000256" key="1">
    <source>
        <dbReference type="ARBA" id="ARBA00022679"/>
    </source>
</evidence>
<dbReference type="Pfam" id="PF02515">
    <property type="entry name" value="CoA_transf_3"/>
    <property type="match status" value="1"/>
</dbReference>
<dbReference type="PANTHER" id="PTHR48207">
    <property type="entry name" value="SUCCINATE--HYDROXYMETHYLGLUTARATE COA-TRANSFERASE"/>
    <property type="match status" value="1"/>
</dbReference>